<dbReference type="EMBL" id="JAUSWG010000013">
    <property type="protein sequence ID" value="MDQ0557685.1"/>
    <property type="molecule type" value="Genomic_DNA"/>
</dbReference>
<evidence type="ECO:0000313" key="1">
    <source>
        <dbReference type="EMBL" id="MDQ0557685.1"/>
    </source>
</evidence>
<proteinExistence type="predicted"/>
<accession>A0ABU0N3H5</accession>
<reference evidence="1 2" key="1">
    <citation type="submission" date="2023-07" db="EMBL/GenBank/DDBJ databases">
        <title>Genomic Encyclopedia of Type Strains, Phase IV (KMG-IV): sequencing the most valuable type-strain genomes for metagenomic binning, comparative biology and taxonomic classification.</title>
        <authorList>
            <person name="Goeker M."/>
        </authorList>
    </citation>
    <scope>NUCLEOTIDE SEQUENCE [LARGE SCALE GENOMIC DNA]</scope>
    <source>
        <strain evidence="1 2">DSM 15049</strain>
    </source>
</reference>
<evidence type="ECO:0000313" key="2">
    <source>
        <dbReference type="Proteomes" id="UP001232584"/>
    </source>
</evidence>
<keyword evidence="2" id="KW-1185">Reference proteome</keyword>
<protein>
    <submittedName>
        <fullName evidence="1">Uncharacterized protein</fullName>
    </submittedName>
</protein>
<comment type="caution">
    <text evidence="1">The sequence shown here is derived from an EMBL/GenBank/DDBJ whole genome shotgun (WGS) entry which is preliminary data.</text>
</comment>
<gene>
    <name evidence="1" type="ORF">QOZ92_002820</name>
</gene>
<sequence length="29" mass="3467">MRKNYDKIAILILIPMILFTLVLAFKTMR</sequence>
<organism evidence="1 2">
    <name type="scientific">Paraclostridium ghonii</name>
    <dbReference type="NCBI Taxonomy" id="29358"/>
    <lineage>
        <taxon>Bacteria</taxon>
        <taxon>Bacillati</taxon>
        <taxon>Bacillota</taxon>
        <taxon>Clostridia</taxon>
        <taxon>Peptostreptococcales</taxon>
        <taxon>Peptostreptococcaceae</taxon>
        <taxon>Paraclostridium</taxon>
    </lineage>
</organism>
<dbReference type="Proteomes" id="UP001232584">
    <property type="component" value="Unassembled WGS sequence"/>
</dbReference>
<name>A0ABU0N3H5_9FIRM</name>